<protein>
    <submittedName>
        <fullName evidence="1">Unannotated protein</fullName>
    </submittedName>
</protein>
<sequence>MARSLFEDVPGQEDAVALLRSALVSPVHAYLFVGPEGCGIRTAAKDFAAALLCREGGCGECNDCERVRSGFHPDLTVLERAGASYAIEDVRSLTGIAQRRPLEATRTVIIIPEAELMGLSAPALLKTLEEPATTTVFLLLANEIPREMATIRSRCVEVPFKALSIRTIATWLTNNGVEEEIAESLAEGSAGDAERALLLANDEGFVQRLSLWRHVPDVLDGSGSTAAELAIEVQGSLSESIAPLVTVHEAEIAFLEEQAKAMGERGIPKRKELTDRHKREEKRYLTTELIAGLGVLSRRYRDRLIAAEREGGPGSPETIRNYMASIDAISRLSTSLRRNPRQLLAIERLFLELS</sequence>
<evidence type="ECO:0000313" key="1">
    <source>
        <dbReference type="EMBL" id="CAB4826083.1"/>
    </source>
</evidence>
<evidence type="ECO:0000313" key="2">
    <source>
        <dbReference type="EMBL" id="CAB4874461.1"/>
    </source>
</evidence>
<dbReference type="InterPro" id="IPR027417">
    <property type="entry name" value="P-loop_NTPase"/>
</dbReference>
<dbReference type="AlphaFoldDB" id="A0A6J6ZZQ6"/>
<dbReference type="GO" id="GO:0006261">
    <property type="term" value="P:DNA-templated DNA replication"/>
    <property type="evidence" value="ECO:0007669"/>
    <property type="project" value="TreeGrafter"/>
</dbReference>
<name>A0A6J6ZZQ6_9ZZZZ</name>
<proteinExistence type="predicted"/>
<dbReference type="EMBL" id="CAFABE010000028">
    <property type="protein sequence ID" value="CAB4826083.1"/>
    <property type="molecule type" value="Genomic_DNA"/>
</dbReference>
<gene>
    <name evidence="1" type="ORF">UFOPK3164_00770</name>
    <name evidence="2" type="ORF">UFOPK3427_01034</name>
    <name evidence="3" type="ORF">UFOPK4112_00052</name>
</gene>
<organism evidence="1">
    <name type="scientific">freshwater metagenome</name>
    <dbReference type="NCBI Taxonomy" id="449393"/>
    <lineage>
        <taxon>unclassified sequences</taxon>
        <taxon>metagenomes</taxon>
        <taxon>ecological metagenomes</taxon>
    </lineage>
</organism>
<reference evidence="1" key="1">
    <citation type="submission" date="2020-05" db="EMBL/GenBank/DDBJ databases">
        <authorList>
            <person name="Chiriac C."/>
            <person name="Salcher M."/>
            <person name="Ghai R."/>
            <person name="Kavagutti S V."/>
        </authorList>
    </citation>
    <scope>NUCLEOTIDE SEQUENCE</scope>
</reference>
<dbReference type="EMBL" id="CAFBLT010000001">
    <property type="protein sequence ID" value="CAB4874461.1"/>
    <property type="molecule type" value="Genomic_DNA"/>
</dbReference>
<dbReference type="PANTHER" id="PTHR11669">
    <property type="entry name" value="REPLICATION FACTOR C / DNA POLYMERASE III GAMMA-TAU SUBUNIT"/>
    <property type="match status" value="1"/>
</dbReference>
<dbReference type="InterPro" id="IPR050238">
    <property type="entry name" value="DNA_Rep/Repair_Clamp_Loader"/>
</dbReference>
<dbReference type="PANTHER" id="PTHR11669:SF8">
    <property type="entry name" value="DNA POLYMERASE III SUBUNIT DELTA"/>
    <property type="match status" value="1"/>
</dbReference>
<dbReference type="Pfam" id="PF13177">
    <property type="entry name" value="DNA_pol3_delta2"/>
    <property type="match status" value="1"/>
</dbReference>
<accession>A0A6J6ZZQ6</accession>
<evidence type="ECO:0000313" key="3">
    <source>
        <dbReference type="EMBL" id="CAB5006469.1"/>
    </source>
</evidence>
<dbReference type="EMBL" id="CAFBPM010000001">
    <property type="protein sequence ID" value="CAB5006469.1"/>
    <property type="molecule type" value="Genomic_DNA"/>
</dbReference>
<dbReference type="Gene3D" id="3.40.50.300">
    <property type="entry name" value="P-loop containing nucleotide triphosphate hydrolases"/>
    <property type="match status" value="1"/>
</dbReference>
<dbReference type="SUPFAM" id="SSF52540">
    <property type="entry name" value="P-loop containing nucleoside triphosphate hydrolases"/>
    <property type="match status" value="1"/>
</dbReference>